<keyword evidence="1" id="KW-0812">Transmembrane</keyword>
<dbReference type="Gene3D" id="3.20.20.370">
    <property type="entry name" value="Glycoside hydrolase/deacetylase"/>
    <property type="match status" value="1"/>
</dbReference>
<sequence length="280" mass="32070">MNENHPVRSGYWYDERDGEVGAMRKARLGKAVMALVCAVAFLTLWDGYMPARAEQTKPSGAHWTEWERKYEGVFVLSASRESRKVALTFDDVPGDRYTSQVLDVLKRKRVRASFFVVGTRARKFPELVRRIHREGHDIGNHSYNHPDFSKLPLRKVQEQVLRAEAAIADAVGFKPRLVRPPYGEIVPKQLEWAKRRGYTVVNWDVDSSDWRQLSANQVFRNVTRSVRPGSVVLMHAGGGNGQRLAGTVEALPRIIDWLREHDYEPVALTELLRLPEKRGR</sequence>
<dbReference type="InterPro" id="IPR002509">
    <property type="entry name" value="NODB_dom"/>
</dbReference>
<feature type="domain" description="NodB homology" evidence="2">
    <location>
        <begin position="83"/>
        <end position="266"/>
    </location>
</feature>
<comment type="caution">
    <text evidence="3">The sequence shown here is derived from an EMBL/GenBank/DDBJ whole genome shotgun (WGS) entry which is preliminary data.</text>
</comment>
<dbReference type="GO" id="GO:0005975">
    <property type="term" value="P:carbohydrate metabolic process"/>
    <property type="evidence" value="ECO:0007669"/>
    <property type="project" value="InterPro"/>
</dbReference>
<dbReference type="PROSITE" id="PS51677">
    <property type="entry name" value="NODB"/>
    <property type="match status" value="1"/>
</dbReference>
<evidence type="ECO:0000256" key="1">
    <source>
        <dbReference type="SAM" id="Phobius"/>
    </source>
</evidence>
<dbReference type="Pfam" id="PF01522">
    <property type="entry name" value="Polysacc_deac_1"/>
    <property type="match status" value="1"/>
</dbReference>
<reference evidence="3 4" key="1">
    <citation type="submission" date="2018-07" db="EMBL/GenBank/DDBJ databases">
        <title>Genomic Encyclopedia of Type Strains, Phase III (KMG-III): the genomes of soil and plant-associated and newly described type strains.</title>
        <authorList>
            <person name="Whitman W."/>
        </authorList>
    </citation>
    <scope>NUCLEOTIDE SEQUENCE [LARGE SCALE GENOMIC DNA]</scope>
    <source>
        <strain evidence="3 4">CECT 7287</strain>
    </source>
</reference>
<dbReference type="InterPro" id="IPR050248">
    <property type="entry name" value="Polysacc_deacetylase_ArnD"/>
</dbReference>
<dbReference type="CDD" id="cd10917">
    <property type="entry name" value="CE4_NodB_like_6s_7s"/>
    <property type="match status" value="1"/>
</dbReference>
<dbReference type="EMBL" id="QRDZ01000015">
    <property type="protein sequence ID" value="RED75498.1"/>
    <property type="molecule type" value="Genomic_DNA"/>
</dbReference>
<evidence type="ECO:0000313" key="3">
    <source>
        <dbReference type="EMBL" id="RED75498.1"/>
    </source>
</evidence>
<keyword evidence="1" id="KW-0472">Membrane</keyword>
<dbReference type="AlphaFoldDB" id="A0A3D9JNB4"/>
<gene>
    <name evidence="3" type="ORF">DFP98_115114</name>
</gene>
<dbReference type="PANTHER" id="PTHR10587">
    <property type="entry name" value="GLYCOSYL TRANSFERASE-RELATED"/>
    <property type="match status" value="1"/>
</dbReference>
<organism evidence="3 4">
    <name type="scientific">Cohnella phaseoli</name>
    <dbReference type="NCBI Taxonomy" id="456490"/>
    <lineage>
        <taxon>Bacteria</taxon>
        <taxon>Bacillati</taxon>
        <taxon>Bacillota</taxon>
        <taxon>Bacilli</taxon>
        <taxon>Bacillales</taxon>
        <taxon>Paenibacillaceae</taxon>
        <taxon>Cohnella</taxon>
    </lineage>
</organism>
<protein>
    <submittedName>
        <fullName evidence="3">Peptidoglycan/xylan/chitin deacetylase (PgdA/CDA1 family)</fullName>
    </submittedName>
</protein>
<proteinExistence type="predicted"/>
<evidence type="ECO:0000313" key="4">
    <source>
        <dbReference type="Proteomes" id="UP000256977"/>
    </source>
</evidence>
<dbReference type="InterPro" id="IPR011330">
    <property type="entry name" value="Glyco_hydro/deAcase_b/a-brl"/>
</dbReference>
<evidence type="ECO:0000259" key="2">
    <source>
        <dbReference type="PROSITE" id="PS51677"/>
    </source>
</evidence>
<accession>A0A3D9JNB4</accession>
<name>A0A3D9JNB4_9BACL</name>
<keyword evidence="1" id="KW-1133">Transmembrane helix</keyword>
<keyword evidence="4" id="KW-1185">Reference proteome</keyword>
<dbReference type="SUPFAM" id="SSF88713">
    <property type="entry name" value="Glycoside hydrolase/deacetylase"/>
    <property type="match status" value="1"/>
</dbReference>
<feature type="transmembrane region" description="Helical" evidence="1">
    <location>
        <begin position="31"/>
        <end position="49"/>
    </location>
</feature>
<dbReference type="GO" id="GO:0016810">
    <property type="term" value="F:hydrolase activity, acting on carbon-nitrogen (but not peptide) bonds"/>
    <property type="evidence" value="ECO:0007669"/>
    <property type="project" value="InterPro"/>
</dbReference>
<dbReference type="Proteomes" id="UP000256977">
    <property type="component" value="Unassembled WGS sequence"/>
</dbReference>